<sequence>QTLENVAEAVVLAQPLESDETRLQLVAYCVAAAGACLRL</sequence>
<dbReference type="AlphaFoldDB" id="F3CIU3"/>
<proteinExistence type="predicted"/>
<dbReference type="HOGENOM" id="CLU_3321814_0_0_6"/>
<evidence type="ECO:0000313" key="2">
    <source>
        <dbReference type="Proteomes" id="UP000005466"/>
    </source>
</evidence>
<gene>
    <name evidence="1" type="ORF">Pgy4_40085</name>
</gene>
<comment type="caution">
    <text evidence="1">The sequence shown here is derived from an EMBL/GenBank/DDBJ whole genome shotgun (WGS) entry which is preliminary data.</text>
</comment>
<protein>
    <submittedName>
        <fullName evidence="1">Pyoverdine sidechain peptide synthetase IV, D-Asp-L-Ser component</fullName>
    </submittedName>
</protein>
<feature type="non-terminal residue" evidence="1">
    <location>
        <position position="1"/>
    </location>
</feature>
<dbReference type="Proteomes" id="UP000005466">
    <property type="component" value="Unassembled WGS sequence"/>
</dbReference>
<name>F3CIU3_PSESG</name>
<organism evidence="1 2">
    <name type="scientific">Pseudomonas savastanoi pv. glycinea str. race 4</name>
    <dbReference type="NCBI Taxonomy" id="875330"/>
    <lineage>
        <taxon>Bacteria</taxon>
        <taxon>Pseudomonadati</taxon>
        <taxon>Pseudomonadota</taxon>
        <taxon>Gammaproteobacteria</taxon>
        <taxon>Pseudomonadales</taxon>
        <taxon>Pseudomonadaceae</taxon>
        <taxon>Pseudomonas</taxon>
    </lineage>
</organism>
<feature type="non-terminal residue" evidence="1">
    <location>
        <position position="39"/>
    </location>
</feature>
<accession>F3CIU3</accession>
<reference evidence="1 2" key="1">
    <citation type="journal article" date="2011" name="PLoS Pathog.">
        <title>Dynamic evolution of pathogenicity revealed by sequencing and comparative genomics of 19 Pseudomonas syringae isolates.</title>
        <authorList>
            <person name="Baltrus D.A."/>
            <person name="Nishimura M.T."/>
            <person name="Romanchuk A."/>
            <person name="Chang J.H."/>
            <person name="Mukhtar M.S."/>
            <person name="Cherkis K."/>
            <person name="Roach J."/>
            <person name="Grant S.R."/>
            <person name="Jones C.D."/>
            <person name="Dangl J.L."/>
        </authorList>
    </citation>
    <scope>NUCLEOTIDE SEQUENCE [LARGE SCALE GENOMIC DNA]</scope>
    <source>
        <strain evidence="2">race 4</strain>
    </source>
</reference>
<dbReference type="EMBL" id="ADWY01003705">
    <property type="protein sequence ID" value="EGH19185.1"/>
    <property type="molecule type" value="Genomic_DNA"/>
</dbReference>
<evidence type="ECO:0000313" key="1">
    <source>
        <dbReference type="EMBL" id="EGH19185.1"/>
    </source>
</evidence>